<dbReference type="Proteomes" id="UP000005632">
    <property type="component" value="Chromosome"/>
</dbReference>
<evidence type="ECO:0000256" key="1">
    <source>
        <dbReference type="ARBA" id="ARBA00022487"/>
    </source>
</evidence>
<dbReference type="InterPro" id="IPR050261">
    <property type="entry name" value="FrsA_esterase"/>
</dbReference>
<dbReference type="HOGENOM" id="CLU_045118_0_0_12"/>
<keyword evidence="3" id="KW-0378">Hydrolase</keyword>
<evidence type="ECO:0000256" key="3">
    <source>
        <dbReference type="ARBA" id="ARBA00022801"/>
    </source>
</evidence>
<sequence length="370" mass="41284">MDTITLSDRLLPPLFSQGITKEEWESKRRRELLSLFRDAVYGNVPDEQSLQVSYRVADQQEGSSIMSGNALRKSIEVTVSRNGLSHSFAFVLFIPLGKKHPVPTMLTLCNRGIADADPSRSFLSSFWPAETIVSQGFAAAVVLTSDIAPDYDEGFSLGLHKLFPEYKKERPSNLWGALGAWAWALSRILDYLLADPLLDPEKIGVVGHSRGGKAALWCAAQDTRFALAVSSCSGCTGAALSRGKGGEHIKDITERFPYWFCKNYRHYADNEGKLPVDQHMLLALLAPRLVYVSSKTNDAWADPQSEFASCVAASEAYRLFGTMGIEEESMPRPEHPLLGGRIGYHLKTGYHDMDAYDWERYLQFAKRHLE</sequence>
<dbReference type="Gene3D" id="3.40.50.1820">
    <property type="entry name" value="alpha/beta hydrolase"/>
    <property type="match status" value="1"/>
</dbReference>
<keyword evidence="6" id="KW-1185">Reference proteome</keyword>
<dbReference type="Pfam" id="PF22244">
    <property type="entry name" value="GCE_fung"/>
    <property type="match status" value="1"/>
</dbReference>
<dbReference type="InterPro" id="IPR054579">
    <property type="entry name" value="GCE-like_dom"/>
</dbReference>
<keyword evidence="2" id="KW-0732">Signal</keyword>
<dbReference type="KEGG" id="sgp:SpiGrapes_1542"/>
<evidence type="ECO:0000256" key="2">
    <source>
        <dbReference type="ARBA" id="ARBA00022729"/>
    </source>
</evidence>
<dbReference type="EMBL" id="CP003155">
    <property type="protein sequence ID" value="AEV29352.1"/>
    <property type="molecule type" value="Genomic_DNA"/>
</dbReference>
<evidence type="ECO:0000259" key="4">
    <source>
        <dbReference type="Pfam" id="PF22244"/>
    </source>
</evidence>
<dbReference type="PANTHER" id="PTHR22946">
    <property type="entry name" value="DIENELACTONE HYDROLASE DOMAIN-CONTAINING PROTEIN-RELATED"/>
    <property type="match status" value="1"/>
</dbReference>
<dbReference type="GO" id="GO:0052689">
    <property type="term" value="F:carboxylic ester hydrolase activity"/>
    <property type="evidence" value="ECO:0007669"/>
    <property type="project" value="UniProtKB-KW"/>
</dbReference>
<dbReference type="eggNOG" id="COG4188">
    <property type="taxonomic scope" value="Bacteria"/>
</dbReference>
<name>G8QVR0_SPHPG</name>
<dbReference type="AlphaFoldDB" id="G8QVR0"/>
<evidence type="ECO:0000313" key="6">
    <source>
        <dbReference type="Proteomes" id="UP000005632"/>
    </source>
</evidence>
<keyword evidence="1" id="KW-0719">Serine esterase</keyword>
<dbReference type="RefSeq" id="WP_014270200.1">
    <property type="nucleotide sequence ID" value="NC_016633.1"/>
</dbReference>
<evidence type="ECO:0000313" key="5">
    <source>
        <dbReference type="EMBL" id="AEV29352.1"/>
    </source>
</evidence>
<gene>
    <name evidence="5" type="ordered locus">SpiGrapes_1542</name>
</gene>
<dbReference type="InterPro" id="IPR029058">
    <property type="entry name" value="AB_hydrolase_fold"/>
</dbReference>
<dbReference type="SUPFAM" id="SSF53474">
    <property type="entry name" value="alpha/beta-Hydrolases"/>
    <property type="match status" value="1"/>
</dbReference>
<reference evidence="5 6" key="1">
    <citation type="submission" date="2011-11" db="EMBL/GenBank/DDBJ databases">
        <title>Complete sequence of Spirochaeta sp. grapes.</title>
        <authorList>
            <consortium name="US DOE Joint Genome Institute"/>
            <person name="Lucas S."/>
            <person name="Han J."/>
            <person name="Lapidus A."/>
            <person name="Cheng J.-F."/>
            <person name="Goodwin L."/>
            <person name="Pitluck S."/>
            <person name="Peters L."/>
            <person name="Ovchinnikova G."/>
            <person name="Munk A.C."/>
            <person name="Detter J.C."/>
            <person name="Han C."/>
            <person name="Tapia R."/>
            <person name="Land M."/>
            <person name="Hauser L."/>
            <person name="Kyrpides N."/>
            <person name="Ivanova N."/>
            <person name="Pagani I."/>
            <person name="Ritalahtilisa K."/>
            <person name="Loeffler F."/>
            <person name="Woyke T."/>
        </authorList>
    </citation>
    <scope>NUCLEOTIDE SEQUENCE [LARGE SCALE GENOMIC DNA]</scope>
    <source>
        <strain evidence="6">ATCC BAA-1885 / DSM 22778 / Grapes</strain>
    </source>
</reference>
<proteinExistence type="predicted"/>
<protein>
    <submittedName>
        <fullName evidence="5">Prolyl oligopeptidase family protein</fullName>
    </submittedName>
</protein>
<accession>G8QVR0</accession>
<organism evidence="5 6">
    <name type="scientific">Sphaerochaeta pleomorpha (strain ATCC BAA-1885 / DSM 22778 / Grapes)</name>
    <dbReference type="NCBI Taxonomy" id="158190"/>
    <lineage>
        <taxon>Bacteria</taxon>
        <taxon>Pseudomonadati</taxon>
        <taxon>Spirochaetota</taxon>
        <taxon>Spirochaetia</taxon>
        <taxon>Spirochaetales</taxon>
        <taxon>Sphaerochaetaceae</taxon>
        <taxon>Sphaerochaeta</taxon>
    </lineage>
</organism>
<dbReference type="OrthoDB" id="9809261at2"/>
<dbReference type="STRING" id="158190.SpiGrapes_1542"/>
<feature type="domain" description="4-O-methyl-glucuronoyl methylesterase-like" evidence="4">
    <location>
        <begin position="77"/>
        <end position="321"/>
    </location>
</feature>